<feature type="region of interest" description="Disordered" evidence="1">
    <location>
        <begin position="358"/>
        <end position="440"/>
    </location>
</feature>
<name>A0A9P7SM38_9HYPO</name>
<accession>A0A9P7SM38</accession>
<sequence>MIVHALTATSMAAKRDLQDLDQGEPAEPAPKRAKRQTGAVSHHQHQNSSIDPTWGQKYVFSSSNDASTIPRGQESDFEDDSDAMAYLLSVRKQAYDIPHLLVAPKVQIGPQLPAADPRNDGQEGDDEGQVDPDIEAGPVAHTKEVMQGYYDDGAYIAMPDEDWEIGVEDGHVDSRGEADARVENLCEAYHKSIMKKYEQLRRLLHSPLPAGSEKRLSSSQITHAASFGRHSNTSKVWAKVLRNTDPHPLQLALMSKETVLQILRVLIGGTFLRRGHTVSERTSQWIWGLLARLPDRGELTHIDIGSIRDLGRHAVLLGVSIEDMALMRDTLSDEQLVGGKESFDAGEHDQDALSIEGEGVEDAECSSTVDNKGCRPVDISTDANGEGTRQDQEQEQLEEDREEEEEEDGEVDEDGEVQENSPRGEDMAMDLDSGSEDGQVHDEDADLEAAKSGLLARLTHASDTEQPSEGNDLDEQYEARMRLRINMRATLSMILTVAGECYGQRDLLEFRNPFLGL</sequence>
<evidence type="ECO:0000313" key="2">
    <source>
        <dbReference type="EMBL" id="KAG5961880.1"/>
    </source>
</evidence>
<proteinExistence type="predicted"/>
<evidence type="ECO:0000313" key="3">
    <source>
        <dbReference type="Proteomes" id="UP000784919"/>
    </source>
</evidence>
<feature type="compositionally biased region" description="Acidic residues" evidence="1">
    <location>
        <begin position="393"/>
        <end position="417"/>
    </location>
</feature>
<dbReference type="InterPro" id="IPR035426">
    <property type="entry name" value="Gemin2/Brr1"/>
</dbReference>
<organism evidence="2 3">
    <name type="scientific">Claviceps arundinis</name>
    <dbReference type="NCBI Taxonomy" id="1623583"/>
    <lineage>
        <taxon>Eukaryota</taxon>
        <taxon>Fungi</taxon>
        <taxon>Dikarya</taxon>
        <taxon>Ascomycota</taxon>
        <taxon>Pezizomycotina</taxon>
        <taxon>Sordariomycetes</taxon>
        <taxon>Hypocreomycetidae</taxon>
        <taxon>Hypocreales</taxon>
        <taxon>Clavicipitaceae</taxon>
        <taxon>Claviceps</taxon>
    </lineage>
</organism>
<dbReference type="GO" id="GO:0000387">
    <property type="term" value="P:spliceosomal snRNP assembly"/>
    <property type="evidence" value="ECO:0007669"/>
    <property type="project" value="InterPro"/>
</dbReference>
<feature type="region of interest" description="Disordered" evidence="1">
    <location>
        <begin position="108"/>
        <end position="135"/>
    </location>
</feature>
<dbReference type="Gene3D" id="1.20.58.1070">
    <property type="match status" value="1"/>
</dbReference>
<protein>
    <recommendedName>
        <fullName evidence="4">V-snare</fullName>
    </recommendedName>
</protein>
<dbReference type="AlphaFoldDB" id="A0A9P7SM38"/>
<comment type="caution">
    <text evidence="2">The sequence shown here is derived from an EMBL/GenBank/DDBJ whole genome shotgun (WGS) entry which is preliminary data.</text>
</comment>
<dbReference type="EMBL" id="SRPS01000237">
    <property type="protein sequence ID" value="KAG5961880.1"/>
    <property type="molecule type" value="Genomic_DNA"/>
</dbReference>
<evidence type="ECO:0008006" key="4">
    <source>
        <dbReference type="Google" id="ProtNLM"/>
    </source>
</evidence>
<evidence type="ECO:0000256" key="1">
    <source>
        <dbReference type="SAM" id="MobiDB-lite"/>
    </source>
</evidence>
<reference evidence="2" key="1">
    <citation type="journal article" date="2020" name="bioRxiv">
        <title>Whole genome comparisons of ergot fungi reveals the divergence and evolution of species within the genus Claviceps are the result of varying mechanisms driving genome evolution and host range expansion.</title>
        <authorList>
            <person name="Wyka S.A."/>
            <person name="Mondo S.J."/>
            <person name="Liu M."/>
            <person name="Dettman J."/>
            <person name="Nalam V."/>
            <person name="Broders K.D."/>
        </authorList>
    </citation>
    <scope>NUCLEOTIDE SEQUENCE</scope>
    <source>
        <strain evidence="2">CCC 1102</strain>
    </source>
</reference>
<dbReference type="OrthoDB" id="428895at2759"/>
<dbReference type="Pfam" id="PF04938">
    <property type="entry name" value="SIP1"/>
    <property type="match status" value="1"/>
</dbReference>
<feature type="region of interest" description="Disordered" evidence="1">
    <location>
        <begin position="1"/>
        <end position="77"/>
    </location>
</feature>
<feature type="compositionally biased region" description="Acidic residues" evidence="1">
    <location>
        <begin position="122"/>
        <end position="134"/>
    </location>
</feature>
<dbReference type="Proteomes" id="UP000784919">
    <property type="component" value="Unassembled WGS sequence"/>
</dbReference>
<gene>
    <name evidence="2" type="ORF">E4U56_003637</name>
</gene>